<proteinExistence type="predicted"/>
<dbReference type="AlphaFoldDB" id="A0A4C1ZVW8"/>
<sequence>MRTSTRARRFSGYAVECNRHRHRLDARPPPARPGRRGRVCCVIRRSLRARLAVDGTPASEQGRAAPVCEVCGAAHTGAKTIGAPVSKLFLLHNNIFLCSGVSIIIKIKKKLSGYQNLIRKRKQEEQRDKNTSKINKYFTALPSTSKESLETETSHVIDEDHAAKVTSVPLPDTADTPLSPPRQLSSPIPTFSKDGPGLWPEVLKATLIQYLTENPIKQIKQYNFLRYSSGRKFSEYYYERHSGNGEKYHRVWLLYSVSKMPFIASVELFESKHKINSGGSFAHRRCGESVRPCVRETSARGGGVK</sequence>
<dbReference type="STRING" id="151549.A0A4C1ZVW8"/>
<accession>A0A4C1ZVW8</accession>
<dbReference type="Proteomes" id="UP000299102">
    <property type="component" value="Unassembled WGS sequence"/>
</dbReference>
<evidence type="ECO:0000313" key="3">
    <source>
        <dbReference type="Proteomes" id="UP000299102"/>
    </source>
</evidence>
<keyword evidence="3" id="KW-1185">Reference proteome</keyword>
<gene>
    <name evidence="2" type="primary">ZMYM5</name>
    <name evidence="2" type="ORF">EVAR_51828_1</name>
</gene>
<evidence type="ECO:0000313" key="2">
    <source>
        <dbReference type="EMBL" id="GBP93021.1"/>
    </source>
</evidence>
<dbReference type="OrthoDB" id="7468138at2759"/>
<dbReference type="EMBL" id="BGZK01002333">
    <property type="protein sequence ID" value="GBP93021.1"/>
    <property type="molecule type" value="Genomic_DNA"/>
</dbReference>
<name>A0A4C1ZVW8_EUMVA</name>
<organism evidence="2 3">
    <name type="scientific">Eumeta variegata</name>
    <name type="common">Bagworm moth</name>
    <name type="synonym">Eumeta japonica</name>
    <dbReference type="NCBI Taxonomy" id="151549"/>
    <lineage>
        <taxon>Eukaryota</taxon>
        <taxon>Metazoa</taxon>
        <taxon>Ecdysozoa</taxon>
        <taxon>Arthropoda</taxon>
        <taxon>Hexapoda</taxon>
        <taxon>Insecta</taxon>
        <taxon>Pterygota</taxon>
        <taxon>Neoptera</taxon>
        <taxon>Endopterygota</taxon>
        <taxon>Lepidoptera</taxon>
        <taxon>Glossata</taxon>
        <taxon>Ditrysia</taxon>
        <taxon>Tineoidea</taxon>
        <taxon>Psychidae</taxon>
        <taxon>Oiketicinae</taxon>
        <taxon>Eumeta</taxon>
    </lineage>
</organism>
<evidence type="ECO:0000256" key="1">
    <source>
        <dbReference type="SAM" id="MobiDB-lite"/>
    </source>
</evidence>
<reference evidence="2 3" key="1">
    <citation type="journal article" date="2019" name="Commun. Biol.">
        <title>The bagworm genome reveals a unique fibroin gene that provides high tensile strength.</title>
        <authorList>
            <person name="Kono N."/>
            <person name="Nakamura H."/>
            <person name="Ohtoshi R."/>
            <person name="Tomita M."/>
            <person name="Numata K."/>
            <person name="Arakawa K."/>
        </authorList>
    </citation>
    <scope>NUCLEOTIDE SEQUENCE [LARGE SCALE GENOMIC DNA]</scope>
</reference>
<comment type="caution">
    <text evidence="2">The sequence shown here is derived from an EMBL/GenBank/DDBJ whole genome shotgun (WGS) entry which is preliminary data.</text>
</comment>
<protein>
    <submittedName>
        <fullName evidence="2">Zinc finger MYM-type protein 5</fullName>
    </submittedName>
</protein>
<feature type="region of interest" description="Disordered" evidence="1">
    <location>
        <begin position="168"/>
        <end position="190"/>
    </location>
</feature>